<reference evidence="2" key="2">
    <citation type="submission" date="2010-04" db="EMBL/GenBank/DDBJ databases">
        <authorList>
            <person name="Buell R."/>
            <person name="Hamilton J."/>
            <person name="Hostetler J."/>
        </authorList>
    </citation>
    <scope>NUCLEOTIDE SEQUENCE [LARGE SCALE GENOMIC DNA]</scope>
    <source>
        <strain evidence="2">DAOM:BR144</strain>
    </source>
</reference>
<keyword evidence="2" id="KW-1185">Reference proteome</keyword>
<dbReference type="InParanoid" id="K3W8T7"/>
<dbReference type="EMBL" id="GL376626">
    <property type="status" value="NOT_ANNOTATED_CDS"/>
    <property type="molecule type" value="Genomic_DNA"/>
</dbReference>
<sequence length="144" mass="15746">MFPTSTGFTEIDTFEELLAGVEQSYAEIDAVLETTGLQHTLHRDKLQASTGNDTFAEVYAPVSDLRFLEKGCIVITKITSDLALLQTVYITKSISMTTGSDVTDDDHPQVGAIADFVVSATKANIRTSNQMIENPLLERTMKSP</sequence>
<dbReference type="VEuPathDB" id="FungiDB:PYU1_G001378"/>
<dbReference type="AlphaFoldDB" id="K3W8T7"/>
<protein>
    <submittedName>
        <fullName evidence="1">Uncharacterized protein</fullName>
    </submittedName>
</protein>
<dbReference type="Proteomes" id="UP000019132">
    <property type="component" value="Unassembled WGS sequence"/>
</dbReference>
<reference evidence="2" key="1">
    <citation type="journal article" date="2010" name="Genome Biol.">
        <title>Genome sequence of the necrotrophic plant pathogen Pythium ultimum reveals original pathogenicity mechanisms and effector repertoire.</title>
        <authorList>
            <person name="Levesque C.A."/>
            <person name="Brouwer H."/>
            <person name="Cano L."/>
            <person name="Hamilton J.P."/>
            <person name="Holt C."/>
            <person name="Huitema E."/>
            <person name="Raffaele S."/>
            <person name="Robideau G.P."/>
            <person name="Thines M."/>
            <person name="Win J."/>
            <person name="Zerillo M.M."/>
            <person name="Beakes G.W."/>
            <person name="Boore J.L."/>
            <person name="Busam D."/>
            <person name="Dumas B."/>
            <person name="Ferriera S."/>
            <person name="Fuerstenberg S.I."/>
            <person name="Gachon C.M."/>
            <person name="Gaulin E."/>
            <person name="Govers F."/>
            <person name="Grenville-Briggs L."/>
            <person name="Horner N."/>
            <person name="Hostetler J."/>
            <person name="Jiang R.H."/>
            <person name="Johnson J."/>
            <person name="Krajaejun T."/>
            <person name="Lin H."/>
            <person name="Meijer H.J."/>
            <person name="Moore B."/>
            <person name="Morris P."/>
            <person name="Phuntmart V."/>
            <person name="Puiu D."/>
            <person name="Shetty J."/>
            <person name="Stajich J.E."/>
            <person name="Tripathy S."/>
            <person name="Wawra S."/>
            <person name="van West P."/>
            <person name="Whitty B.R."/>
            <person name="Coutinho P.M."/>
            <person name="Henrissat B."/>
            <person name="Martin F."/>
            <person name="Thomas P.D."/>
            <person name="Tyler B.M."/>
            <person name="De Vries R.P."/>
            <person name="Kamoun S."/>
            <person name="Yandell M."/>
            <person name="Tisserat N."/>
            <person name="Buell C.R."/>
        </authorList>
    </citation>
    <scope>NUCLEOTIDE SEQUENCE</scope>
    <source>
        <strain evidence="2">DAOM:BR144</strain>
    </source>
</reference>
<dbReference type="EnsemblProtists" id="PYU1_T001378">
    <property type="protein sequence ID" value="PYU1_T001378"/>
    <property type="gene ID" value="PYU1_G001378"/>
</dbReference>
<dbReference type="HOGENOM" id="CLU_1800327_0_0_1"/>
<evidence type="ECO:0000313" key="1">
    <source>
        <dbReference type="EnsemblProtists" id="PYU1_T001378"/>
    </source>
</evidence>
<proteinExistence type="predicted"/>
<organism evidence="1 2">
    <name type="scientific">Globisporangium ultimum (strain ATCC 200006 / CBS 805.95 / DAOM BR144)</name>
    <name type="common">Pythium ultimum</name>
    <dbReference type="NCBI Taxonomy" id="431595"/>
    <lineage>
        <taxon>Eukaryota</taxon>
        <taxon>Sar</taxon>
        <taxon>Stramenopiles</taxon>
        <taxon>Oomycota</taxon>
        <taxon>Peronosporomycetes</taxon>
        <taxon>Pythiales</taxon>
        <taxon>Pythiaceae</taxon>
        <taxon>Globisporangium</taxon>
    </lineage>
</organism>
<accession>K3W8T7</accession>
<reference evidence="1" key="3">
    <citation type="submission" date="2015-02" db="UniProtKB">
        <authorList>
            <consortium name="EnsemblProtists"/>
        </authorList>
    </citation>
    <scope>IDENTIFICATION</scope>
    <source>
        <strain evidence="1">DAOM BR144</strain>
    </source>
</reference>
<evidence type="ECO:0000313" key="2">
    <source>
        <dbReference type="Proteomes" id="UP000019132"/>
    </source>
</evidence>
<name>K3W8T7_GLOUD</name>